<evidence type="ECO:0000256" key="5">
    <source>
        <dbReference type="SAM" id="MobiDB-lite"/>
    </source>
</evidence>
<protein>
    <submittedName>
        <fullName evidence="6">Uncharacterized protein</fullName>
    </submittedName>
</protein>
<comment type="similarity">
    <text evidence="1">Belongs to the peptidase C40 family.</text>
</comment>
<keyword evidence="3" id="KW-0378">Hydrolase</keyword>
<name>A0A059WC58_STRNR</name>
<evidence type="ECO:0000313" key="6">
    <source>
        <dbReference type="EMBL" id="GCB93108.1"/>
    </source>
</evidence>
<dbReference type="PANTHER" id="PTHR47359:SF3">
    <property type="entry name" value="NLP_P60 DOMAIN-CONTAINING PROTEIN-RELATED"/>
    <property type="match status" value="1"/>
</dbReference>
<keyword evidence="2" id="KW-0645">Protease</keyword>
<organism evidence="6 7">
    <name type="scientific">Streptomyces noursei</name>
    <name type="common">Streptomyces albulus</name>
    <dbReference type="NCBI Taxonomy" id="1971"/>
    <lineage>
        <taxon>Bacteria</taxon>
        <taxon>Bacillati</taxon>
        <taxon>Actinomycetota</taxon>
        <taxon>Actinomycetes</taxon>
        <taxon>Kitasatosporales</taxon>
        <taxon>Streptomycetaceae</taxon>
        <taxon>Streptomyces</taxon>
    </lineage>
</organism>
<sequence length="267" mass="27684">MTPGLASSCRRPDPHPTGRIRPAGKEVTAAMASHHTATERPPLAPPPARPHPARSTRGGLLLAADPQRYLDGATVLERTGSHQATAVTGWARRLGSVRRLGSRPTPLAERAPAPEATPRPEHAPERPAPPTPTAGTAPLAPGAPTAPVPPVDDRAARAVAFAHAALGKPYAWGATGPAAYDCSGLTLAAWRAGGVTLPRTTYTQITSGTRVDWPRLRPGDLVFFHAGISHVGLYIGGGEMIHAPHAGAPVEIAPIDRLPFAGATRPG</sequence>
<accession>A0A059WC58</accession>
<evidence type="ECO:0000256" key="1">
    <source>
        <dbReference type="ARBA" id="ARBA00007074"/>
    </source>
</evidence>
<gene>
    <name evidence="6" type="ORF">SALB_05887</name>
</gene>
<dbReference type="InterPro" id="IPR000064">
    <property type="entry name" value="NLP_P60_dom"/>
</dbReference>
<evidence type="ECO:0000313" key="7">
    <source>
        <dbReference type="Proteomes" id="UP000288351"/>
    </source>
</evidence>
<feature type="compositionally biased region" description="Low complexity" evidence="5">
    <location>
        <begin position="97"/>
        <end position="116"/>
    </location>
</feature>
<keyword evidence="4" id="KW-0788">Thiol protease</keyword>
<dbReference type="eggNOG" id="COG0791">
    <property type="taxonomic scope" value="Bacteria"/>
</dbReference>
<reference evidence="6 7" key="1">
    <citation type="journal article" date="2019" name="Microbiol. Resour. Announc.">
        <title>Draft Genome Sequence of the Most Traditional epsilon-Poly-l-Lysine Producer, Streptomyces albulus NBRC14147.</title>
        <authorList>
            <person name="Yamanaka K."/>
            <person name="Hamano Y."/>
        </authorList>
    </citation>
    <scope>NUCLEOTIDE SEQUENCE [LARGE SCALE GENOMIC DNA]</scope>
    <source>
        <strain evidence="6 7">NBRC 14147</strain>
    </source>
</reference>
<feature type="region of interest" description="Disordered" evidence="5">
    <location>
        <begin position="1"/>
        <end position="65"/>
    </location>
</feature>
<dbReference type="Proteomes" id="UP000288351">
    <property type="component" value="Unassembled WGS sequence"/>
</dbReference>
<evidence type="ECO:0000256" key="4">
    <source>
        <dbReference type="ARBA" id="ARBA00022807"/>
    </source>
</evidence>
<proteinExistence type="inferred from homology"/>
<feature type="region of interest" description="Disordered" evidence="5">
    <location>
        <begin position="97"/>
        <end position="151"/>
    </location>
</feature>
<dbReference type="PROSITE" id="PS51935">
    <property type="entry name" value="NLPC_P60"/>
    <property type="match status" value="1"/>
</dbReference>
<dbReference type="InterPro" id="IPR051794">
    <property type="entry name" value="PG_Endopeptidase_C40"/>
</dbReference>
<dbReference type="Gene3D" id="3.90.1720.10">
    <property type="entry name" value="endopeptidase domain like (from Nostoc punctiforme)"/>
    <property type="match status" value="1"/>
</dbReference>
<dbReference type="STRING" id="68570.DC74_4955"/>
<dbReference type="PANTHER" id="PTHR47359">
    <property type="entry name" value="PEPTIDOGLYCAN DL-ENDOPEPTIDASE CWLO"/>
    <property type="match status" value="1"/>
</dbReference>
<dbReference type="GO" id="GO:0008234">
    <property type="term" value="F:cysteine-type peptidase activity"/>
    <property type="evidence" value="ECO:0007669"/>
    <property type="project" value="UniProtKB-KW"/>
</dbReference>
<comment type="caution">
    <text evidence="6">The sequence shown here is derived from an EMBL/GenBank/DDBJ whole genome shotgun (WGS) entry which is preliminary data.</text>
</comment>
<dbReference type="SUPFAM" id="SSF54001">
    <property type="entry name" value="Cysteine proteinases"/>
    <property type="match status" value="1"/>
</dbReference>
<dbReference type="EMBL" id="BHXC01000007">
    <property type="protein sequence ID" value="GCB93108.1"/>
    <property type="molecule type" value="Genomic_DNA"/>
</dbReference>
<evidence type="ECO:0000256" key="2">
    <source>
        <dbReference type="ARBA" id="ARBA00022670"/>
    </source>
</evidence>
<dbReference type="GO" id="GO:0006508">
    <property type="term" value="P:proteolysis"/>
    <property type="evidence" value="ECO:0007669"/>
    <property type="project" value="UniProtKB-KW"/>
</dbReference>
<dbReference type="InterPro" id="IPR038765">
    <property type="entry name" value="Papain-like_cys_pep_sf"/>
</dbReference>
<feature type="compositionally biased region" description="Low complexity" evidence="5">
    <location>
        <begin position="133"/>
        <end position="143"/>
    </location>
</feature>
<dbReference type="AlphaFoldDB" id="A0A059WC58"/>
<evidence type="ECO:0000256" key="3">
    <source>
        <dbReference type="ARBA" id="ARBA00022801"/>
    </source>
</evidence>
<dbReference type="Pfam" id="PF00877">
    <property type="entry name" value="NLPC_P60"/>
    <property type="match status" value="1"/>
</dbReference>